<dbReference type="Proteomes" id="UP000031980">
    <property type="component" value="Unassembled WGS sequence"/>
</dbReference>
<protein>
    <submittedName>
        <fullName evidence="2">Uncharacterized protein</fullName>
    </submittedName>
</protein>
<dbReference type="AlphaFoldDB" id="A0A0C3R6Z7"/>
<reference evidence="2 4" key="1">
    <citation type="submission" date="2014-07" db="EMBL/GenBank/DDBJ databases">
        <title>Porphyromonadaceae bacterium OUH 308042 = ATCC BAA-2681 = DSM 28342 draft genome.</title>
        <authorList>
            <person name="Sydenham T.V."/>
            <person name="Hasman H."/>
            <person name="Justensen U.S."/>
        </authorList>
    </citation>
    <scope>NUCLEOTIDE SEQUENCE [LARGE SCALE GENOMIC DNA]</scope>
    <source>
        <strain evidence="2 4">OUH 308042</strain>
    </source>
</reference>
<gene>
    <name evidence="2" type="ORF">BA92_05235</name>
    <name evidence="1" type="ORF">IE90_11285</name>
</gene>
<keyword evidence="4" id="KW-1185">Reference proteome</keyword>
<proteinExistence type="predicted"/>
<organism evidence="2 4">
    <name type="scientific">Sanguibacteroides justesenii</name>
    <dbReference type="NCBI Taxonomy" id="1547597"/>
    <lineage>
        <taxon>Bacteria</taxon>
        <taxon>Pseudomonadati</taxon>
        <taxon>Bacteroidota</taxon>
        <taxon>Bacteroidia</taxon>
        <taxon>Bacteroidales</taxon>
        <taxon>Porphyromonadaceae</taxon>
        <taxon>Sanguibacteroides</taxon>
    </lineage>
</organism>
<dbReference type="OrthoDB" id="638640at2"/>
<evidence type="ECO:0000313" key="4">
    <source>
        <dbReference type="Proteomes" id="UP000031980"/>
    </source>
</evidence>
<comment type="caution">
    <text evidence="2">The sequence shown here is derived from an EMBL/GenBank/DDBJ whole genome shotgun (WGS) entry which is preliminary data.</text>
</comment>
<name>A0A0C3R6Z7_9PORP</name>
<dbReference type="Proteomes" id="UP000031937">
    <property type="component" value="Unassembled WGS sequence"/>
</dbReference>
<sequence>MSKQIVMVLVNKNWEIEPVLSALTNPKLRPITLPFPEYIDTPKDGDNKMDTPRAIFRLSPDKRNCTEISIWCIEDLMSPEVNSSSSEEKYRILPSVIAKCNPQLVISVSTANYPVEEGSRFSANGSVYLGTNFFIHNGHPDNPESNLQTPYDGQLLTGHISSALLDTINRECGPAAVKKFITPSNAPATWGFTCEILPGFSAVSSINITDYREYDNQDKIAKQHFESIAPLGYELKSIETTHGIVRVSTECPVIFLSPITDRLGHFDEDVSDIQNYAVAFNGGLALGEIFCVLNRFNGLL</sequence>
<dbReference type="EMBL" id="JPIU01000037">
    <property type="protein sequence ID" value="KIO45855.1"/>
    <property type="molecule type" value="Genomic_DNA"/>
</dbReference>
<dbReference type="RefSeq" id="WP_041504088.1">
    <property type="nucleotide sequence ID" value="NZ_JPIT01000031.1"/>
</dbReference>
<evidence type="ECO:0000313" key="3">
    <source>
        <dbReference type="Proteomes" id="UP000031937"/>
    </source>
</evidence>
<dbReference type="EMBL" id="JPIT01000031">
    <property type="protein sequence ID" value="KIO43691.1"/>
    <property type="molecule type" value="Genomic_DNA"/>
</dbReference>
<accession>A0A0C3R6Z7</accession>
<reference evidence="1 3" key="2">
    <citation type="submission" date="2014-07" db="EMBL/GenBank/DDBJ databases">
        <title>Porphyromonadaceae bacterium OUH 334697 = ATCC BAA-2682 = DSM 28341 draft genome.</title>
        <authorList>
            <person name="Sydenham T.V."/>
            <person name="Hasman H."/>
            <person name="Justesen U.S."/>
        </authorList>
    </citation>
    <scope>NUCLEOTIDE SEQUENCE [LARGE SCALE GENOMIC DNA]</scope>
    <source>
        <strain evidence="1 3">OUH 334697</strain>
    </source>
</reference>
<evidence type="ECO:0000313" key="1">
    <source>
        <dbReference type="EMBL" id="KIO43691.1"/>
    </source>
</evidence>
<evidence type="ECO:0000313" key="2">
    <source>
        <dbReference type="EMBL" id="KIO45855.1"/>
    </source>
</evidence>